<dbReference type="InterPro" id="IPR050214">
    <property type="entry name" value="Cys_Synth/Cystath_Beta-Synth"/>
</dbReference>
<evidence type="ECO:0000313" key="4">
    <source>
        <dbReference type="EMBL" id="AZA11862.1"/>
    </source>
</evidence>
<gene>
    <name evidence="4" type="primary">sbnA</name>
    <name evidence="4" type="ORF">CGERO_07815</name>
</gene>
<proteinExistence type="predicted"/>
<dbReference type="GO" id="GO:0016765">
    <property type="term" value="F:transferase activity, transferring alkyl or aryl (other than methyl) groups"/>
    <property type="evidence" value="ECO:0007669"/>
    <property type="project" value="UniProtKB-ARBA"/>
</dbReference>
<dbReference type="AlphaFoldDB" id="A0A3G6J1K6"/>
<protein>
    <submittedName>
        <fullName evidence="4">Putative siderophore biosynthesis protein SbnA</fullName>
    </submittedName>
</protein>
<evidence type="ECO:0000256" key="2">
    <source>
        <dbReference type="ARBA" id="ARBA00022898"/>
    </source>
</evidence>
<evidence type="ECO:0000256" key="1">
    <source>
        <dbReference type="ARBA" id="ARBA00001933"/>
    </source>
</evidence>
<dbReference type="EMBL" id="CP033897">
    <property type="protein sequence ID" value="AZA11862.1"/>
    <property type="molecule type" value="Genomic_DNA"/>
</dbReference>
<dbReference type="Pfam" id="PF00291">
    <property type="entry name" value="PALP"/>
    <property type="match status" value="1"/>
</dbReference>
<dbReference type="GO" id="GO:0006535">
    <property type="term" value="P:cysteine biosynthetic process from serine"/>
    <property type="evidence" value="ECO:0007669"/>
    <property type="project" value="InterPro"/>
</dbReference>
<dbReference type="Proteomes" id="UP000271587">
    <property type="component" value="Chromosome"/>
</dbReference>
<dbReference type="SUPFAM" id="SSF53686">
    <property type="entry name" value="Tryptophan synthase beta subunit-like PLP-dependent enzymes"/>
    <property type="match status" value="1"/>
</dbReference>
<feature type="domain" description="Tryptophan synthase beta chain-like PALP" evidence="3">
    <location>
        <begin position="20"/>
        <end position="307"/>
    </location>
</feature>
<evidence type="ECO:0000313" key="5">
    <source>
        <dbReference type="Proteomes" id="UP000271587"/>
    </source>
</evidence>
<keyword evidence="2" id="KW-0663">Pyridoxal phosphate</keyword>
<accession>A0A3G6J1K6</accession>
<dbReference type="InterPro" id="IPR001216">
    <property type="entry name" value="P-phosphate_BS"/>
</dbReference>
<sequence>MSLNARNDNAHAPIALEGVNDLIGNTPLLRCERLEALMPGARLWAKLEHFNPGGSAKDRTAFALVEEAIAQGVIEEDAPVTLVESSSGNLGMALARQAQLRGWTFHCVVDQRTNAATVASMRALGARIEFVEKPDPKTGDWLVARRKRVADLLDAIPGAINLDQYSNQAAFRAHQRTMEEILQQLGGAPDYFFAAMSTTGTIGGCIRQLDALGATTRTIGVDAEGSVLFGGARATRLLPGYGAGVEPELAKHVNPTKVERVRDLDAVIGARILARTEGVIPGASGGAVVAAVLREELPAGCDAVFLLHDAGGNYMDTIYNDAWVAEHLHADAETLEQKIQEALQ</sequence>
<dbReference type="InterPro" id="IPR001926">
    <property type="entry name" value="TrpB-like_PALP"/>
</dbReference>
<evidence type="ECO:0000259" key="3">
    <source>
        <dbReference type="Pfam" id="PF00291"/>
    </source>
</evidence>
<dbReference type="InterPro" id="IPR036052">
    <property type="entry name" value="TrpB-like_PALP_sf"/>
</dbReference>
<dbReference type="RefSeq" id="WP_123934781.1">
    <property type="nucleotide sequence ID" value="NZ_CP033897.1"/>
</dbReference>
<dbReference type="Gene3D" id="3.40.50.1100">
    <property type="match status" value="2"/>
</dbReference>
<organism evidence="4 5">
    <name type="scientific">Corynebacterium gerontici</name>
    <dbReference type="NCBI Taxonomy" id="2079234"/>
    <lineage>
        <taxon>Bacteria</taxon>
        <taxon>Bacillati</taxon>
        <taxon>Actinomycetota</taxon>
        <taxon>Actinomycetes</taxon>
        <taxon>Mycobacteriales</taxon>
        <taxon>Corynebacteriaceae</taxon>
        <taxon>Corynebacterium</taxon>
    </lineage>
</organism>
<dbReference type="PROSITE" id="PS00901">
    <property type="entry name" value="CYS_SYNTHASE"/>
    <property type="match status" value="1"/>
</dbReference>
<keyword evidence="5" id="KW-1185">Reference proteome</keyword>
<dbReference type="PANTHER" id="PTHR10314">
    <property type="entry name" value="CYSTATHIONINE BETA-SYNTHASE"/>
    <property type="match status" value="1"/>
</dbReference>
<dbReference type="OrthoDB" id="5176350at2"/>
<name>A0A3G6J1K6_9CORY</name>
<dbReference type="KEGG" id="cgk:CGERO_07815"/>
<dbReference type="CDD" id="cd01561">
    <property type="entry name" value="CBS_like"/>
    <property type="match status" value="1"/>
</dbReference>
<comment type="cofactor">
    <cofactor evidence="1">
        <name>pyridoxal 5'-phosphate</name>
        <dbReference type="ChEBI" id="CHEBI:597326"/>
    </cofactor>
</comment>
<reference evidence="4 5" key="1">
    <citation type="submission" date="2018-11" db="EMBL/GenBank/DDBJ databases">
        <authorList>
            <person name="Kleinhagauer T."/>
            <person name="Glaeser S.P."/>
            <person name="Spergser J."/>
            <person name="Ruckert C."/>
            <person name="Kaempfer P."/>
            <person name="Busse H.-J."/>
        </authorList>
    </citation>
    <scope>NUCLEOTIDE SEQUENCE [LARGE SCALE GENOMIC DNA]</scope>
    <source>
        <strain evidence="4 5">W8</strain>
    </source>
</reference>